<keyword evidence="1" id="KW-1133">Transmembrane helix</keyword>
<proteinExistence type="predicted"/>
<gene>
    <name evidence="2" type="ORF">OTK00_000136</name>
</gene>
<keyword evidence="3" id="KW-1185">Reference proteome</keyword>
<reference evidence="2" key="1">
    <citation type="submission" date="2022-12" db="EMBL/GenBank/DDBJ databases">
        <authorList>
            <person name="Bing R.G."/>
            <person name="Willard D.J."/>
            <person name="Manesh M.J.H."/>
            <person name="Laemthong T."/>
            <person name="Crosby J.R."/>
            <person name="Kelly R.M."/>
        </authorList>
    </citation>
    <scope>NUCLEOTIDE SEQUENCE</scope>
    <source>
        <strain evidence="2">DSM 8990</strain>
    </source>
</reference>
<sequence length="123" mass="14619">MLLKLMKEHLEMLKQINRSNSEQSKDFLKFNHEMISYFQHERLVHLIITLFFSLLTFAGFLLTLVIRADNLLLLYALDTLFLVLTVAYIIYYFRLENTLQQMYLLTRKIHASSSCCAEKDNHI</sequence>
<keyword evidence="1" id="KW-0472">Membrane</keyword>
<dbReference type="EMBL" id="CP113865">
    <property type="protein sequence ID" value="WAM33993.1"/>
    <property type="molecule type" value="Genomic_DNA"/>
</dbReference>
<dbReference type="Proteomes" id="UP001164909">
    <property type="component" value="Chromosome"/>
</dbReference>
<protein>
    <submittedName>
        <fullName evidence="2">Uncharacterized protein</fullName>
    </submittedName>
</protein>
<evidence type="ECO:0000313" key="3">
    <source>
        <dbReference type="Proteomes" id="UP001164909"/>
    </source>
</evidence>
<evidence type="ECO:0000313" key="2">
    <source>
        <dbReference type="EMBL" id="WAM33993.1"/>
    </source>
</evidence>
<evidence type="ECO:0000256" key="1">
    <source>
        <dbReference type="SAM" id="Phobius"/>
    </source>
</evidence>
<feature type="transmembrane region" description="Helical" evidence="1">
    <location>
        <begin position="72"/>
        <end position="93"/>
    </location>
</feature>
<organism evidence="2 3">
    <name type="scientific">Caldicellulosiruptor morganii</name>
    <dbReference type="NCBI Taxonomy" id="1387555"/>
    <lineage>
        <taxon>Bacteria</taxon>
        <taxon>Bacillati</taxon>
        <taxon>Bacillota</taxon>
        <taxon>Bacillota incertae sedis</taxon>
        <taxon>Caldicellulosiruptorales</taxon>
        <taxon>Caldicellulosiruptoraceae</taxon>
        <taxon>Caldicellulosiruptor</taxon>
    </lineage>
</organism>
<dbReference type="RefSeq" id="WP_052670779.1">
    <property type="nucleotide sequence ID" value="NZ_CP113865.1"/>
</dbReference>
<accession>A0ABY7BMB5</accession>
<keyword evidence="1" id="KW-0812">Transmembrane</keyword>
<feature type="transmembrane region" description="Helical" evidence="1">
    <location>
        <begin position="43"/>
        <end position="66"/>
    </location>
</feature>
<name>A0ABY7BMB5_9FIRM</name>